<protein>
    <recommendedName>
        <fullName evidence="4">Lipoprotein</fullName>
    </recommendedName>
</protein>
<feature type="signal peptide" evidence="1">
    <location>
        <begin position="1"/>
        <end position="19"/>
    </location>
</feature>
<gene>
    <name evidence="2" type="ORF">VA599_08105</name>
</gene>
<evidence type="ECO:0008006" key="4">
    <source>
        <dbReference type="Google" id="ProtNLM"/>
    </source>
</evidence>
<reference evidence="2 3" key="1">
    <citation type="submission" date="2023-12" db="EMBL/GenBank/DDBJ databases">
        <title>Chromobacterium sp. strain TRC.1.1.SA producing antimicrobial pigment.</title>
        <authorList>
            <person name="Verma N."/>
            <person name="Choksket S."/>
            <person name="Pinnaka A.K."/>
            <person name="Korpole S."/>
        </authorList>
    </citation>
    <scope>NUCLEOTIDE SEQUENCE [LARGE SCALE GENOMIC DNA]</scope>
    <source>
        <strain evidence="2 3">TRC1.1.SA</strain>
    </source>
</reference>
<dbReference type="Proteomes" id="UP001405405">
    <property type="component" value="Unassembled WGS sequence"/>
</dbReference>
<evidence type="ECO:0000256" key="1">
    <source>
        <dbReference type="SAM" id="SignalP"/>
    </source>
</evidence>
<proteinExistence type="predicted"/>
<keyword evidence="1" id="KW-0732">Signal</keyword>
<evidence type="ECO:0000313" key="3">
    <source>
        <dbReference type="Proteomes" id="UP001405405"/>
    </source>
</evidence>
<feature type="chain" id="PRO_5046199128" description="Lipoprotein" evidence="1">
    <location>
        <begin position="20"/>
        <end position="144"/>
    </location>
</feature>
<organism evidence="2 3">
    <name type="scientific">Chromobacterium indicum</name>
    <dbReference type="NCBI Taxonomy" id="3110228"/>
    <lineage>
        <taxon>Bacteria</taxon>
        <taxon>Pseudomonadati</taxon>
        <taxon>Pseudomonadota</taxon>
        <taxon>Betaproteobacteria</taxon>
        <taxon>Neisseriales</taxon>
        <taxon>Chromobacteriaceae</taxon>
        <taxon>Chromobacterium</taxon>
    </lineage>
</organism>
<keyword evidence="3" id="KW-1185">Reference proteome</keyword>
<evidence type="ECO:0000313" key="2">
    <source>
        <dbReference type="EMBL" id="MEN7430706.1"/>
    </source>
</evidence>
<comment type="caution">
    <text evidence="2">The sequence shown here is derived from an EMBL/GenBank/DDBJ whole genome shotgun (WGS) entry which is preliminary data.</text>
</comment>
<accession>A0ABV0CHP9</accession>
<sequence length="144" mass="15639">MKACIRLSGALLAAALAVAAIAPAEAYYHHGGPRISINVWRGGYWNHGYYHGRMGWWWVVGGAWYFYTAPIYPYPSLYAPPAVAVAPAVPVVPAVPLAPPAPPVAAAPQEPAQVWYYCKAAKQYYPYVSECPGGWKTVPAQPPR</sequence>
<dbReference type="RefSeq" id="WP_346788209.1">
    <property type="nucleotide sequence ID" value="NZ_JAYFSJ010000005.1"/>
</dbReference>
<dbReference type="EMBL" id="JAYFSJ010000005">
    <property type="protein sequence ID" value="MEN7430706.1"/>
    <property type="molecule type" value="Genomic_DNA"/>
</dbReference>
<name>A0ABV0CHP9_9NEIS</name>